<name>A0A9W9Z2D3_9CNID</name>
<dbReference type="EMBL" id="MU826832">
    <property type="protein sequence ID" value="KAJ7373069.1"/>
    <property type="molecule type" value="Genomic_DNA"/>
</dbReference>
<evidence type="ECO:0000313" key="3">
    <source>
        <dbReference type="Proteomes" id="UP001163046"/>
    </source>
</evidence>
<protein>
    <submittedName>
        <fullName evidence="2">Tubulin-glutamic acid ligase</fullName>
    </submittedName>
</protein>
<gene>
    <name evidence="2" type="primary">TPGS1</name>
    <name evidence="2" type="ORF">OS493_014216</name>
</gene>
<dbReference type="OrthoDB" id="64214at2759"/>
<sequence>MAEKKLSKTNLLDDRDIKPEKTESPLDFLSRTGVTSEIKDAITLVIENRPEDPISFMAEFFDSHANTTTALVKSHQKLLLVHHSRPSFQNNLVLAYNILKQQKNSNGLQGLTGKTYNDLLTLLCRDLTGAEAEPLQKRIICFSHEVVRFPVFKLGVLSTFIYQDFLKQAESLYNELDLTERGKADKHLCEAVLYELQQATFKTTDDPISVIQVGSMLSSQHLNKVMSEALVKGGASSQTMAADEFIVGAAQILLEQIPDFR</sequence>
<dbReference type="AlphaFoldDB" id="A0A9W9Z2D3"/>
<dbReference type="PANTHER" id="PTHR31932:SF2">
    <property type="entry name" value="TUBULIN POLYGLUTAMYLASE COMPLEX SUBUNIT 1"/>
    <property type="match status" value="1"/>
</dbReference>
<keyword evidence="2" id="KW-0436">Ligase</keyword>
<feature type="domain" description="Tubulin polyglutamylase complex subunit 1-like C-terminal" evidence="1">
    <location>
        <begin position="67"/>
        <end position="257"/>
    </location>
</feature>
<accession>A0A9W9Z2D3</accession>
<organism evidence="2 3">
    <name type="scientific">Desmophyllum pertusum</name>
    <dbReference type="NCBI Taxonomy" id="174260"/>
    <lineage>
        <taxon>Eukaryota</taxon>
        <taxon>Metazoa</taxon>
        <taxon>Cnidaria</taxon>
        <taxon>Anthozoa</taxon>
        <taxon>Hexacorallia</taxon>
        <taxon>Scleractinia</taxon>
        <taxon>Caryophylliina</taxon>
        <taxon>Caryophylliidae</taxon>
        <taxon>Desmophyllum</taxon>
    </lineage>
</organism>
<dbReference type="InterPro" id="IPR039235">
    <property type="entry name" value="TPGS1"/>
</dbReference>
<dbReference type="GO" id="GO:0016874">
    <property type="term" value="F:ligase activity"/>
    <property type="evidence" value="ECO:0007669"/>
    <property type="project" value="UniProtKB-KW"/>
</dbReference>
<dbReference type="Pfam" id="PF24480">
    <property type="entry name" value="TPGS1_C"/>
    <property type="match status" value="1"/>
</dbReference>
<comment type="caution">
    <text evidence="2">The sequence shown here is derived from an EMBL/GenBank/DDBJ whole genome shotgun (WGS) entry which is preliminary data.</text>
</comment>
<evidence type="ECO:0000313" key="2">
    <source>
        <dbReference type="EMBL" id="KAJ7373069.1"/>
    </source>
</evidence>
<dbReference type="CDD" id="cd22960">
    <property type="entry name" value="DD_TPGS1"/>
    <property type="match status" value="1"/>
</dbReference>
<dbReference type="PANTHER" id="PTHR31932">
    <property type="entry name" value="TUBULIN POLYGLUTAMYLASE COMPLEX SUBUNIT 1"/>
    <property type="match status" value="1"/>
</dbReference>
<dbReference type="Gene3D" id="1.20.890.10">
    <property type="entry name" value="cAMP-dependent protein kinase regulatory subunit, dimerization-anchoring domain"/>
    <property type="match status" value="1"/>
</dbReference>
<dbReference type="GO" id="GO:0008017">
    <property type="term" value="F:microtubule binding"/>
    <property type="evidence" value="ECO:0007669"/>
    <property type="project" value="TreeGrafter"/>
</dbReference>
<dbReference type="Proteomes" id="UP001163046">
    <property type="component" value="Unassembled WGS sequence"/>
</dbReference>
<proteinExistence type="predicted"/>
<evidence type="ECO:0000259" key="1">
    <source>
        <dbReference type="Pfam" id="PF24480"/>
    </source>
</evidence>
<keyword evidence="3" id="KW-1185">Reference proteome</keyword>
<dbReference type="InterPro" id="IPR057632">
    <property type="entry name" value="TPGS1_C"/>
</dbReference>
<dbReference type="InterPro" id="IPR047502">
    <property type="entry name" value="DD_TPGS1"/>
</dbReference>
<reference evidence="2" key="1">
    <citation type="submission" date="2023-01" db="EMBL/GenBank/DDBJ databases">
        <title>Genome assembly of the deep-sea coral Lophelia pertusa.</title>
        <authorList>
            <person name="Herrera S."/>
            <person name="Cordes E."/>
        </authorList>
    </citation>
    <scope>NUCLEOTIDE SEQUENCE</scope>
    <source>
        <strain evidence="2">USNM1676648</strain>
        <tissue evidence="2">Polyp</tissue>
    </source>
</reference>